<evidence type="ECO:0000313" key="1">
    <source>
        <dbReference type="EMBL" id="TXB67978.1"/>
    </source>
</evidence>
<dbReference type="OrthoDB" id="1494931at2"/>
<reference evidence="1 2" key="1">
    <citation type="submission" date="2019-08" db="EMBL/GenBank/DDBJ databases">
        <title>Genome of Phaeodactylibacter luteus.</title>
        <authorList>
            <person name="Bowman J.P."/>
        </authorList>
    </citation>
    <scope>NUCLEOTIDE SEQUENCE [LARGE SCALE GENOMIC DNA]</scope>
    <source>
        <strain evidence="1 2">KCTC 42180</strain>
    </source>
</reference>
<evidence type="ECO:0000313" key="2">
    <source>
        <dbReference type="Proteomes" id="UP000321580"/>
    </source>
</evidence>
<dbReference type="Proteomes" id="UP000321580">
    <property type="component" value="Unassembled WGS sequence"/>
</dbReference>
<dbReference type="EMBL" id="VOOR01000005">
    <property type="protein sequence ID" value="TXB67978.1"/>
    <property type="molecule type" value="Genomic_DNA"/>
</dbReference>
<dbReference type="AlphaFoldDB" id="A0A5C6RZZ9"/>
<name>A0A5C6RZZ9_9BACT</name>
<gene>
    <name evidence="1" type="ORF">FRY97_03790</name>
</gene>
<proteinExistence type="predicted"/>
<accession>A0A5C6RZZ9</accession>
<organism evidence="1 2">
    <name type="scientific">Phaeodactylibacter luteus</name>
    <dbReference type="NCBI Taxonomy" id="1564516"/>
    <lineage>
        <taxon>Bacteria</taxon>
        <taxon>Pseudomonadati</taxon>
        <taxon>Bacteroidota</taxon>
        <taxon>Saprospiria</taxon>
        <taxon>Saprospirales</taxon>
        <taxon>Haliscomenobacteraceae</taxon>
        <taxon>Phaeodactylibacter</taxon>
    </lineage>
</organism>
<protein>
    <submittedName>
        <fullName evidence="1">Uncharacterized protein</fullName>
    </submittedName>
</protein>
<dbReference type="RefSeq" id="WP_147166099.1">
    <property type="nucleotide sequence ID" value="NZ_VOOR01000005.1"/>
</dbReference>
<comment type="caution">
    <text evidence="1">The sequence shown here is derived from an EMBL/GenBank/DDBJ whole genome shotgun (WGS) entry which is preliminary data.</text>
</comment>
<sequence length="489" mass="53557">MDKNENTFDDIIKDRLGRIRPERPTDAWSRFEAFEGSLGEVEAGPAGINDRDFDEAVFSKLNTFEAGRPAEQWQRMDGLLNQWFTWPQYVLRYKSIELLLFLLLFTSLWPYLPTASQRPALAQLPISENVEATAAHAATALAKAQLESAAVDHTDTGAPGAAERLSGPALVPSSALPVADGRKALFKVPLPTVQTLTPNLNSGAAAHTLDDVGIAEPEMGPAPLPPFGPIESRQAGVLAYNCFGLPEQEEQQPSGKPVLAVGMFSSAEYNTILVPASEEKRLTENLNRAALGYGGGLSLDLDFGRFEIGSGAIYAARSYPVGVVYVQGSLLSGLRGDELQTTELNMITLPIRARYDVIERGHWRFYAMGGSALHVAFQSNYYTADAPQYSFRPMTPQFTDGNSGQEAQIDRIRRNGLGWFEGGSFSDNAYLTANIGLGAERLIGERWSLFAQPFYQHAFYYLNGQEGIGPNSDQINSLSLFFGTRVRLK</sequence>
<keyword evidence="2" id="KW-1185">Reference proteome</keyword>